<feature type="compositionally biased region" description="Basic and acidic residues" evidence="1">
    <location>
        <begin position="25"/>
        <end position="35"/>
    </location>
</feature>
<feature type="non-terminal residue" evidence="2">
    <location>
        <position position="1"/>
    </location>
</feature>
<dbReference type="EMBL" id="JAHRIO010056246">
    <property type="protein sequence ID" value="MEQ2176877.1"/>
    <property type="molecule type" value="Genomic_DNA"/>
</dbReference>
<reference evidence="2 3" key="1">
    <citation type="submission" date="2021-06" db="EMBL/GenBank/DDBJ databases">
        <authorList>
            <person name="Palmer J.M."/>
        </authorList>
    </citation>
    <scope>NUCLEOTIDE SEQUENCE [LARGE SCALE GENOMIC DNA]</scope>
    <source>
        <strain evidence="2 3">GA_2019</strain>
        <tissue evidence="2">Muscle</tissue>
    </source>
</reference>
<gene>
    <name evidence="2" type="ORF">GOODEAATRI_032703</name>
</gene>
<feature type="region of interest" description="Disordered" evidence="1">
    <location>
        <begin position="1"/>
        <end position="39"/>
    </location>
</feature>
<protein>
    <submittedName>
        <fullName evidence="2">Uncharacterized protein</fullName>
    </submittedName>
</protein>
<comment type="caution">
    <text evidence="2">The sequence shown here is derived from an EMBL/GenBank/DDBJ whole genome shotgun (WGS) entry which is preliminary data.</text>
</comment>
<dbReference type="Proteomes" id="UP001476798">
    <property type="component" value="Unassembled WGS sequence"/>
</dbReference>
<sequence>ANGPGRRSLPVRAAEPGPSQNKVSRSQDRHIKKPDLQPQQKKFSCLRIKFCSGGCRVLCS</sequence>
<evidence type="ECO:0000313" key="3">
    <source>
        <dbReference type="Proteomes" id="UP001476798"/>
    </source>
</evidence>
<accession>A0ABV0P357</accession>
<evidence type="ECO:0000313" key="2">
    <source>
        <dbReference type="EMBL" id="MEQ2176877.1"/>
    </source>
</evidence>
<proteinExistence type="predicted"/>
<evidence type="ECO:0000256" key="1">
    <source>
        <dbReference type="SAM" id="MobiDB-lite"/>
    </source>
</evidence>
<name>A0ABV0P357_9TELE</name>
<organism evidence="2 3">
    <name type="scientific">Goodea atripinnis</name>
    <dbReference type="NCBI Taxonomy" id="208336"/>
    <lineage>
        <taxon>Eukaryota</taxon>
        <taxon>Metazoa</taxon>
        <taxon>Chordata</taxon>
        <taxon>Craniata</taxon>
        <taxon>Vertebrata</taxon>
        <taxon>Euteleostomi</taxon>
        <taxon>Actinopterygii</taxon>
        <taxon>Neopterygii</taxon>
        <taxon>Teleostei</taxon>
        <taxon>Neoteleostei</taxon>
        <taxon>Acanthomorphata</taxon>
        <taxon>Ovalentaria</taxon>
        <taxon>Atherinomorphae</taxon>
        <taxon>Cyprinodontiformes</taxon>
        <taxon>Goodeidae</taxon>
        <taxon>Goodea</taxon>
    </lineage>
</organism>
<keyword evidence="3" id="KW-1185">Reference proteome</keyword>